<gene>
    <name evidence="2" type="ORF">GRI75_12325</name>
</gene>
<keyword evidence="3" id="KW-1185">Reference proteome</keyword>
<name>A0A6I4UYU7_9SPHN</name>
<evidence type="ECO:0000313" key="2">
    <source>
        <dbReference type="EMBL" id="MXP42427.1"/>
    </source>
</evidence>
<keyword evidence="1" id="KW-0812">Transmembrane</keyword>
<accession>A0A6I4UYU7</accession>
<reference evidence="2 3" key="1">
    <citation type="submission" date="2019-12" db="EMBL/GenBank/DDBJ databases">
        <title>Genomic-based taxomic classification of the family Erythrobacteraceae.</title>
        <authorList>
            <person name="Xu L."/>
        </authorList>
    </citation>
    <scope>NUCLEOTIDE SEQUENCE [LARGE SCALE GENOMIC DNA]</scope>
    <source>
        <strain evidence="2 3">MCCC 1K02066</strain>
    </source>
</reference>
<evidence type="ECO:0000256" key="1">
    <source>
        <dbReference type="SAM" id="Phobius"/>
    </source>
</evidence>
<dbReference type="OrthoDB" id="7433080at2"/>
<dbReference type="RefSeq" id="WP_160747287.1">
    <property type="nucleotide sequence ID" value="NZ_WTYK01000007.1"/>
</dbReference>
<dbReference type="AlphaFoldDB" id="A0A6I4UYU7"/>
<keyword evidence="1" id="KW-0472">Membrane</keyword>
<comment type="caution">
    <text evidence="2">The sequence shown here is derived from an EMBL/GenBank/DDBJ whole genome shotgun (WGS) entry which is preliminary data.</text>
</comment>
<organism evidence="2 3">
    <name type="scientific">Croceibacterium soli</name>
    <dbReference type="NCBI Taxonomy" id="1739690"/>
    <lineage>
        <taxon>Bacteria</taxon>
        <taxon>Pseudomonadati</taxon>
        <taxon>Pseudomonadota</taxon>
        <taxon>Alphaproteobacteria</taxon>
        <taxon>Sphingomonadales</taxon>
        <taxon>Erythrobacteraceae</taxon>
        <taxon>Croceibacterium</taxon>
    </lineage>
</organism>
<sequence>MFAFLKSIVLGAALAFILSLFIGSGGGTGGPLNVRSYTIEEVQFFWSWPLFVIGTGLSFGILLLMD</sequence>
<feature type="transmembrane region" description="Helical" evidence="1">
    <location>
        <begin position="45"/>
        <end position="65"/>
    </location>
</feature>
<dbReference type="EMBL" id="WTYK01000007">
    <property type="protein sequence ID" value="MXP42427.1"/>
    <property type="molecule type" value="Genomic_DNA"/>
</dbReference>
<protein>
    <submittedName>
        <fullName evidence="2">Uncharacterized protein</fullName>
    </submittedName>
</protein>
<evidence type="ECO:0000313" key="3">
    <source>
        <dbReference type="Proteomes" id="UP000469159"/>
    </source>
</evidence>
<proteinExistence type="predicted"/>
<dbReference type="Proteomes" id="UP000469159">
    <property type="component" value="Unassembled WGS sequence"/>
</dbReference>
<keyword evidence="1" id="KW-1133">Transmembrane helix</keyword>